<evidence type="ECO:0000256" key="1">
    <source>
        <dbReference type="SAM" id="MobiDB-lite"/>
    </source>
</evidence>
<feature type="region of interest" description="Disordered" evidence="1">
    <location>
        <begin position="22"/>
        <end position="50"/>
    </location>
</feature>
<dbReference type="OrthoDB" id="5450560at2"/>
<dbReference type="AlphaFoldDB" id="A0A1T4XJY6"/>
<proteinExistence type="predicted"/>
<protein>
    <submittedName>
        <fullName evidence="2">Uncharacterized protein</fullName>
    </submittedName>
</protein>
<evidence type="ECO:0000313" key="3">
    <source>
        <dbReference type="Proteomes" id="UP000190027"/>
    </source>
</evidence>
<feature type="compositionally biased region" description="Polar residues" evidence="1">
    <location>
        <begin position="216"/>
        <end position="228"/>
    </location>
</feature>
<dbReference type="Proteomes" id="UP000190027">
    <property type="component" value="Unassembled WGS sequence"/>
</dbReference>
<keyword evidence="3" id="KW-1185">Reference proteome</keyword>
<dbReference type="RefSeq" id="WP_078717736.1">
    <property type="nucleotide sequence ID" value="NZ_FUYC01000011.1"/>
</dbReference>
<reference evidence="2 3" key="1">
    <citation type="submission" date="2017-02" db="EMBL/GenBank/DDBJ databases">
        <authorList>
            <person name="Peterson S.W."/>
        </authorList>
    </citation>
    <scope>NUCLEOTIDE SEQUENCE [LARGE SCALE GENOMIC DNA]</scope>
    <source>
        <strain evidence="2 3">DSM 16080</strain>
    </source>
</reference>
<feature type="region of interest" description="Disordered" evidence="1">
    <location>
        <begin position="212"/>
        <end position="232"/>
    </location>
</feature>
<evidence type="ECO:0000313" key="2">
    <source>
        <dbReference type="EMBL" id="SKA89840.1"/>
    </source>
</evidence>
<dbReference type="EMBL" id="FUYC01000011">
    <property type="protein sequence ID" value="SKA89840.1"/>
    <property type="molecule type" value="Genomic_DNA"/>
</dbReference>
<accession>A0A1T4XJY6</accession>
<name>A0A1T4XJY6_9BACT</name>
<dbReference type="STRING" id="1121449.SAMN02745704_02187"/>
<gene>
    <name evidence="2" type="ORF">SAMN02745704_02187</name>
</gene>
<organism evidence="2 3">
    <name type="scientific">Paucidesulfovibrio gracilis DSM 16080</name>
    <dbReference type="NCBI Taxonomy" id="1121449"/>
    <lineage>
        <taxon>Bacteria</taxon>
        <taxon>Pseudomonadati</taxon>
        <taxon>Thermodesulfobacteriota</taxon>
        <taxon>Desulfovibrionia</taxon>
        <taxon>Desulfovibrionales</taxon>
        <taxon>Desulfovibrionaceae</taxon>
        <taxon>Paucidesulfovibrio</taxon>
    </lineage>
</organism>
<sequence length="259" mass="27413">MHINGAHINHFILQNRGTGVRPSEVAQSLNTPRNLGGAPRMPDAEAGQSREQTFANEIARRAKAHTDANGAPKDTGPLASALSKAMDHLRENYGDDVATAAEGMVMGGTAGGITEKNLGDSLTNVLRMVDRNFGFAAGDATMAQFNGSLNTAINEFFDNGKTERFLASKPGQGLNLSAVKSDLNARVLAETDTNSAKGSDGMEQLLRSLREDLEQTPESPSAGQPTRATDSRRNMALNSYLMAATGQDTPGPQLLSTTI</sequence>